<dbReference type="AlphaFoldDB" id="A0A3B3DV32"/>
<dbReference type="PaxDb" id="30732-ENSOMEP00000033210"/>
<dbReference type="InterPro" id="IPR013783">
    <property type="entry name" value="Ig-like_fold"/>
</dbReference>
<proteinExistence type="predicted"/>
<dbReference type="Ensembl" id="ENSOMET00000026107.1">
    <property type="protein sequence ID" value="ENSOMEP00000033210.1"/>
    <property type="gene ID" value="ENSOMEG00000019063.1"/>
</dbReference>
<accession>A0A3B3DV32</accession>
<dbReference type="CDD" id="cd00096">
    <property type="entry name" value="Ig"/>
    <property type="match status" value="1"/>
</dbReference>
<keyword evidence="1" id="KW-1133">Transmembrane helix</keyword>
<reference evidence="4" key="2">
    <citation type="submission" date="2025-09" db="UniProtKB">
        <authorList>
            <consortium name="Ensembl"/>
        </authorList>
    </citation>
    <scope>IDENTIFICATION</scope>
</reference>
<keyword evidence="5" id="KW-1185">Reference proteome</keyword>
<dbReference type="Pfam" id="PF07679">
    <property type="entry name" value="I-set"/>
    <property type="match status" value="1"/>
</dbReference>
<evidence type="ECO:0000256" key="2">
    <source>
        <dbReference type="SAM" id="SignalP"/>
    </source>
</evidence>
<dbReference type="InterPro" id="IPR007110">
    <property type="entry name" value="Ig-like_dom"/>
</dbReference>
<dbReference type="SMART" id="SM00409">
    <property type="entry name" value="IG"/>
    <property type="match status" value="2"/>
</dbReference>
<dbReference type="SUPFAM" id="SSF48726">
    <property type="entry name" value="Immunoglobulin"/>
    <property type="match status" value="2"/>
</dbReference>
<protein>
    <recommendedName>
        <fullName evidence="3">Ig-like domain-containing protein</fullName>
    </recommendedName>
</protein>
<dbReference type="InterPro" id="IPR036179">
    <property type="entry name" value="Ig-like_dom_sf"/>
</dbReference>
<organism evidence="4 5">
    <name type="scientific">Oryzias melastigma</name>
    <name type="common">Marine medaka</name>
    <dbReference type="NCBI Taxonomy" id="30732"/>
    <lineage>
        <taxon>Eukaryota</taxon>
        <taxon>Metazoa</taxon>
        <taxon>Chordata</taxon>
        <taxon>Craniata</taxon>
        <taxon>Vertebrata</taxon>
        <taxon>Euteleostomi</taxon>
        <taxon>Actinopterygii</taxon>
        <taxon>Neopterygii</taxon>
        <taxon>Teleostei</taxon>
        <taxon>Neoteleostei</taxon>
        <taxon>Acanthomorphata</taxon>
        <taxon>Ovalentaria</taxon>
        <taxon>Atherinomorphae</taxon>
        <taxon>Beloniformes</taxon>
        <taxon>Adrianichthyidae</taxon>
        <taxon>Oryziinae</taxon>
        <taxon>Oryzias</taxon>
    </lineage>
</organism>
<keyword evidence="1" id="KW-0472">Membrane</keyword>
<keyword evidence="2" id="KW-0732">Signal</keyword>
<dbReference type="STRING" id="30732.ENSOMEP00000033210"/>
<feature type="transmembrane region" description="Helical" evidence="1">
    <location>
        <begin position="209"/>
        <end position="232"/>
    </location>
</feature>
<dbReference type="PANTHER" id="PTHR11422">
    <property type="entry name" value="T-CELL SURFACE GLYCOPROTEIN CD4"/>
    <property type="match status" value="1"/>
</dbReference>
<feature type="signal peptide" evidence="2">
    <location>
        <begin position="1"/>
        <end position="18"/>
    </location>
</feature>
<evidence type="ECO:0000313" key="4">
    <source>
        <dbReference type="Ensembl" id="ENSOMEP00000033210.1"/>
    </source>
</evidence>
<name>A0A3B3DV32_ORYME</name>
<feature type="domain" description="Ig-like" evidence="3">
    <location>
        <begin position="100"/>
        <end position="178"/>
    </location>
</feature>
<feature type="domain" description="Ig-like" evidence="3">
    <location>
        <begin position="15"/>
        <end position="89"/>
    </location>
</feature>
<dbReference type="Pfam" id="PF13927">
    <property type="entry name" value="Ig_3"/>
    <property type="match status" value="1"/>
</dbReference>
<keyword evidence="1" id="KW-0812">Transmembrane</keyword>
<dbReference type="InterPro" id="IPR013098">
    <property type="entry name" value="Ig_I-set"/>
</dbReference>
<dbReference type="InterPro" id="IPR003599">
    <property type="entry name" value="Ig_sub"/>
</dbReference>
<evidence type="ECO:0000313" key="5">
    <source>
        <dbReference type="Proteomes" id="UP000261560"/>
    </source>
</evidence>
<dbReference type="PROSITE" id="PS50835">
    <property type="entry name" value="IG_LIKE"/>
    <property type="match status" value="2"/>
</dbReference>
<dbReference type="OMA" id="KPKKYCQ"/>
<dbReference type="GeneTree" id="ENSGT00510000054197"/>
<sequence>MKIVVFLGLVLTALPAAAKVFFGRVDQRVTLECGISTNPTILEWFHSEQRVLRVDRKGSIARRSNTRDSKLEISKLEKEDAGKFTCRANGNSEEHWLYLVSVVVTPSGVLQEGSDASLQCEVHSLDQRTTVKWHRPDGSIINDKTVDFKPVRNSHGGNWTCEVTAAGGESFKTSLIITVKRTTLLLSYEDNICKYTKSQGFPRWLGLDWWIWVALGGSTLILILLVISIVLVSRRARRKKVHDRNFKPDLYLLQQKYKIFSCRLLEK</sequence>
<dbReference type="PANTHER" id="PTHR11422:SF6">
    <property type="entry name" value="HEMICENTIN-1 ISOFORM X1"/>
    <property type="match status" value="1"/>
</dbReference>
<reference evidence="4" key="1">
    <citation type="submission" date="2025-08" db="UniProtKB">
        <authorList>
            <consortium name="Ensembl"/>
        </authorList>
    </citation>
    <scope>IDENTIFICATION</scope>
</reference>
<evidence type="ECO:0000256" key="1">
    <source>
        <dbReference type="SAM" id="Phobius"/>
    </source>
</evidence>
<evidence type="ECO:0000259" key="3">
    <source>
        <dbReference type="PROSITE" id="PS50835"/>
    </source>
</evidence>
<dbReference type="Proteomes" id="UP000261560">
    <property type="component" value="Unplaced"/>
</dbReference>
<dbReference type="SMART" id="SM00408">
    <property type="entry name" value="IGc2"/>
    <property type="match status" value="2"/>
</dbReference>
<dbReference type="InterPro" id="IPR003598">
    <property type="entry name" value="Ig_sub2"/>
</dbReference>
<dbReference type="Gene3D" id="2.60.40.10">
    <property type="entry name" value="Immunoglobulins"/>
    <property type="match status" value="2"/>
</dbReference>
<feature type="chain" id="PRO_5017270902" description="Ig-like domain-containing protein" evidence="2">
    <location>
        <begin position="19"/>
        <end position="267"/>
    </location>
</feature>